<feature type="compositionally biased region" description="Low complexity" evidence="1">
    <location>
        <begin position="1252"/>
        <end position="1261"/>
    </location>
</feature>
<feature type="compositionally biased region" description="Basic residues" evidence="1">
    <location>
        <begin position="1059"/>
        <end position="1068"/>
    </location>
</feature>
<feature type="compositionally biased region" description="Low complexity" evidence="1">
    <location>
        <begin position="1334"/>
        <end position="1426"/>
    </location>
</feature>
<keyword evidence="3" id="KW-1185">Reference proteome</keyword>
<feature type="compositionally biased region" description="Pro residues" evidence="1">
    <location>
        <begin position="1087"/>
        <end position="1097"/>
    </location>
</feature>
<feature type="compositionally biased region" description="Low complexity" evidence="1">
    <location>
        <begin position="2055"/>
        <end position="2065"/>
    </location>
</feature>
<feature type="compositionally biased region" description="Pro residues" evidence="1">
    <location>
        <begin position="856"/>
        <end position="865"/>
    </location>
</feature>
<feature type="compositionally biased region" description="Basic and acidic residues" evidence="1">
    <location>
        <begin position="1749"/>
        <end position="1761"/>
    </location>
</feature>
<feature type="compositionally biased region" description="Polar residues" evidence="1">
    <location>
        <begin position="3370"/>
        <end position="3379"/>
    </location>
</feature>
<feature type="compositionally biased region" description="Basic residues" evidence="1">
    <location>
        <begin position="1715"/>
        <end position="1748"/>
    </location>
</feature>
<feature type="compositionally biased region" description="Polar residues" evidence="1">
    <location>
        <begin position="605"/>
        <end position="615"/>
    </location>
</feature>
<evidence type="ECO:0000313" key="2">
    <source>
        <dbReference type="EMBL" id="KAK3850767.1"/>
    </source>
</evidence>
<accession>A0AAE1EFW0</accession>
<feature type="compositionally biased region" description="Low complexity" evidence="1">
    <location>
        <begin position="1916"/>
        <end position="1929"/>
    </location>
</feature>
<feature type="compositionally biased region" description="Pro residues" evidence="1">
    <location>
        <begin position="3483"/>
        <end position="3497"/>
    </location>
</feature>
<feature type="compositionally biased region" description="Low complexity" evidence="1">
    <location>
        <begin position="1069"/>
        <end position="1086"/>
    </location>
</feature>
<dbReference type="PANTHER" id="PTHR12517">
    <property type="entry name" value="VACUOLAR PROTEIN SORTING-ASSOCIATED PROTEIN 13B"/>
    <property type="match status" value="1"/>
</dbReference>
<feature type="region of interest" description="Disordered" evidence="1">
    <location>
        <begin position="2629"/>
        <end position="2651"/>
    </location>
</feature>
<feature type="compositionally biased region" description="Basic and acidic residues" evidence="1">
    <location>
        <begin position="3352"/>
        <end position="3366"/>
    </location>
</feature>
<feature type="compositionally biased region" description="Polar residues" evidence="1">
    <location>
        <begin position="1268"/>
        <end position="1285"/>
    </location>
</feature>
<feature type="region of interest" description="Disordered" evidence="1">
    <location>
        <begin position="1626"/>
        <end position="1647"/>
    </location>
</feature>
<feature type="region of interest" description="Disordered" evidence="1">
    <location>
        <begin position="847"/>
        <end position="903"/>
    </location>
</feature>
<dbReference type="Proteomes" id="UP001286313">
    <property type="component" value="Unassembled WGS sequence"/>
</dbReference>
<feature type="region of interest" description="Disordered" evidence="1">
    <location>
        <begin position="588"/>
        <end position="647"/>
    </location>
</feature>
<feature type="compositionally biased region" description="Polar residues" evidence="1">
    <location>
        <begin position="1310"/>
        <end position="1329"/>
    </location>
</feature>
<feature type="compositionally biased region" description="Basic and acidic residues" evidence="1">
    <location>
        <begin position="1688"/>
        <end position="1699"/>
    </location>
</feature>
<feature type="compositionally biased region" description="Low complexity" evidence="1">
    <location>
        <begin position="3341"/>
        <end position="3351"/>
    </location>
</feature>
<feature type="region of interest" description="Disordered" evidence="1">
    <location>
        <begin position="1688"/>
        <end position="1784"/>
    </location>
</feature>
<comment type="caution">
    <text evidence="2">The sequence shown here is derived from an EMBL/GenBank/DDBJ whole genome shotgun (WGS) entry which is preliminary data.</text>
</comment>
<evidence type="ECO:0000313" key="3">
    <source>
        <dbReference type="Proteomes" id="UP001286313"/>
    </source>
</evidence>
<sequence length="3911" mass="430486">MTESVQDSGYFGPSRMRFTPFLRVEQQGSLMTVVVRGLEAVNVRLGISSVVVDPIGACVCGVNDVKQSNVGTAAAAAAEGAEESGGRWIDSPSFLVSGHVGQEYLSHSLFHPQVVMEARELWDYKYSWDKHLKNTTEVILLGVTGALAMDYFYFMELPSDINSEKLSEISADLEHSNVSERALCRIAVGESKVNITSGLQHRIQAVIHCLSLHDYLPYATPPLYTPPSDLRLPTEEEISSLESNTPIRTYLLTILNPSIVINYAQHPTLHMKTILSARRRKKNEKASGDLSMARILPVPSVILQLSRLTVEWTKPMYPKRLVSTACMLRPPSPTMLYNCHTHLNINAHNTSVLINYQKSSVCVIKKFSPSLYCKTLLLPLYWASPHQPRHEYFLQADNLSVVCSAPQSLLLWSLASSWYTPQPTPETLHRNSLVEDALATKRFALLSLRLQAMEAKVCNTPSLRGCVATLSAATLTLVKPPPQGDLLCLLMSGPEDKTSLEVLLPDSSNKNTSTLSDKLLKVALQFPKKDCDESVPSVLTIGVKKTAFLLDPQFLHWLKYAPRKIDSHVLNEMVVLKKISEVRGAAKACTRKKQSESESDATPKVESSTATLSEATKTESRGGGGGQAHSTLDAAPPHPPTHLPNPPKTWKEEFVSWYPILSRLLIHVDLDTTTVFLPSSSTLGVVSTSGLVNAVHRTYLTRSSERNALADTLVITLPHLILHNAAQRQSLLHNVHDVPVILPAEIWATERDKLPWSLSLVGFGVYSLHGSGQHVKLPVLKPVNTTATLAITTKTQGPTLSQLGLVIHTDMSPLEFCGSRCQVEGHVTICENLLGLLTHFTPLYPASEASSTSSTPVPPSHPPGAPHGDGSSQPANTTTTTTTQQQQQQQQQPTKPYHHNSSDQNTLLVMEGEDVLMEEVVVVEKAGGERTSDNEPQQQQQQQQQNNNNSGPLVTAWVQWTVARVSASLYAKGSSDSSSGSSQKLRAEMEDLTTALDLHRVYSKVKVKVTSFSVLHYVRRNNTWVEGEHEGVVLTCGDQLTREVKVINPRSGALDPHPPHHHPHHHHPANVNKAAAAPPSSSSSPTTGPPPDQPPKTPSHGFLSLTLTTALCRNIHSSWNTLIKKHMSDDRSLPRDSSSDHYLSEVDIRVQPFDCVFFPASLHTFASVYEPWIHLQVPRQLISTGRVVSRRPLGISINNHTLPLVYLHTESIRVFLPAPHTTTNTTTYQRTDNDTTTTTTNNTYQHQRSDNDTTSTNNTNTHQRTDNDTTSTNTHQRTDNTSPSTTHHHQRTDNDTTTSTTTYHHQRTDNTTSPSTTFHSDNNTTSTTIRTDDNNTSTSHTTSSTTTTTTTPHTSSTSTTPHNITTSSTHSSTPHNTTTTPHTSSTSTLHNTTSSSTPHNTHTSSTHNTSSSTPHNTTTSSTSSTHTSSLHNFFVVEIDSVVVTPQVDNPLSRIMIRSDIFHTAERARILGIPGSQVEDRQYQIDLLGFSVSTGCWWELVCDKGGRPRSSSGERLRVMGENPALEWNNYDPTLDTRPPDIVLHPFIARFDSRIIAAPAIVHHQAATTDNTEWTTTTTTTPPQDTLVAGHSVELNATSDIDLHLSLPQVTLLTDILHDTTRLVSNMVSRGRRGRAGHTPRDPQDSGIDCDVSSVELVLVTGGKITASIFDRGVLEDGQKLSVKGWQRSKLEQRAKKREQELVVSEAVSTESEPSPKRLHTHTHAHGHTHGHTHTHAHGHTHGHAHARKPLTRDRDSDTHSEKEVEDGYEGSEEGSVCEGEGVPPRQPPRISPLLYLVVSQPHAFLSCQPLKQRLDLSCFNLIVRSVLRGFSVKATEFKQLPCAEDYTTSWLETKPGDPHPKTCIPPALLLISATDFIHKPARINIEVGRPVRFYLSESRCQQVVHVFSRLQTLLPHTDNTNTDTNTNNAAPPTPTTPTQGNKNGGQSCGSIPSQSPTTTPTTTTHVNKPQSSIGVGGVGDGVCPTEKLRQFLSHVDTISFVTSQIVMNGEIVKTHKAKSEVHTSVSGVKFCLATSRKRNNIAASTTSSSGVHDSRNNTNTSSSSYDSRGDVISEISATADILDLQIKTIYHSQKLQPFLKPWTVSGEVKLLWLQWSAEPYVEVKVDTETLALEVGPEHLFCLSDILNHVSPLMFETGGTTHGKPPPTSPRHHRDKPPHHDILYQDDLRAGIFQYVSLALEDPRPYQVVFDKMAGTMVWCYPEPRTLTRVDIFPVPFIAASDYSTITDTQDKDRVLCALQYFDNLRDTFVTYRQFHLSESKFCQLDLPSFYEKQHIAVSSMWRVCIDFSEEDSNSGDGRIVVSPGALAACMRVDSMFSIDLLPRTQAVVNVGQAQVTLFNHLALTGKKLPRELRFFTLDKLAPEEQPFLTLTLENCYLRGYVWTSAMHFQAAGSVKMDILSYTYLTNSCLLEPTYIEASLVHQEAEGPDKPSCIDSVMTVKPMYIHVNQSIIHTLNVALETWQQINTTTVQHPQQGPDLTQIKKSPVIFMTNYLICNDMSDAIRFGQVGTDESLLLGSRGLHLYCWRTHKLPPRLHACVEGGKWKWCDAFSLDVDGPQVHTIHYEGRHFHFLVSVEQQTPTQRLITFSGLLSVANCLSEHLELRVVENTSSCSSSSSKESSSPRHTMTTQALTSQSVAPSCVGDVHGIRVRLLAGANNTPNPNNNNNNTIWSGEIPIHERTNKETTGSGSSVLVKIPLRTKGESVVAWCRVVRQRVCSSGGSGGSSSGVWRVLVVLSPQFVVRSHLPRPLILHVNTPASDHTTSQVVVKGRGHTHTLPCDGSLPHHLTFQLNPEYPVSSPPIPLSRGMAEQMRLAHTPETVDISQCLRKLFEGPEERWPYAETNNFMGHVLFADQPKIDLQVGFSGLYPHCNTVVVDIRPWALLINHTGIEMVLEEANNTNNNTNNNNGSSGASPSPPSSGRCCWFVPSGAVFAPPKLDGTFTLGLMDGEQHYHTQPLQLSKEDRWYSLKFEGRIPRQGTTPLRINTQDKMCFVTIHSTFEENIHILHLLPTYSIANNTTEDLTVRSMYVYAGDIKIQLPVSVPSLNLPAKSSQGSVNEVPLLIWYVLKGPGASVTDEEVCCVQIGQDGYQGHPAVIRDNLPDRRMTITLPNTNANNINPNTNTLNRSFLLTHHRHRGQVKLVVQNDPSPQMVIHNNTPALLILGQSSSKEEGIMEEELDLFAAMPSVPPNQSVLYTFPHTADTFPHIPPSATQHTPRLHFSQPDVLNNAEVEEVLWSQGVDIQQQYDQFVSIPGHGDVKVRTERIAHTAHVFVDPVSRVEVSARDIRSRIAAEPSKGRVATSTNKGRSGKDKEGPQSEGEASTTSTITTTSINKERIVKDVKDKDGLQGEGLSSVSNKSVQLGKDKEDTQQEGELLLSASGCSNHGHQQLQHPVRERQGMMGGTDISSTISTTTIQPINLTKEHSSSSSSGGGGGSSGGSSGGGGSGFPVREIKTQVENKSPKMSPPPPPPPPPPPTVPKKQEDKSTRVIYCTFMCTRVILVLKDDVSDKENILEILRLSLDNFIVSVRPKIDLSEKLRALDYRVKEQMEVVLFIGDAQVDNQLYSRGQYDFPVILIRQDPDASPKLSPLDPLEQAMQRSHNSALFTLTVIVEAASPNLCLHSVHIKLKPITLYAEDVVFYSLMDILSTFLPTPIHQQDRYTSTLSRERGGDTNTTTTTTNINNDNNYENVAIIMRLPGDILVKSNAMTSPIHITNLTLEPISVLLSVHASAKLYVALDRSPLTFGKYQRFEILTTSYTLGHNLTMHYLSGALIRAGWVVGSLDLLGNPGGFARTVGTGVRDFVQLPYEGILQGPWAFIAGVTHGSLSLVKHLTAGTVVSVTNLASSVARNMERLSLDNDHAQRSEAGRRYQPSGLVNGLVQGLSAFGISLL</sequence>
<feature type="region of interest" description="Disordered" evidence="1">
    <location>
        <begin position="3681"/>
        <end position="3701"/>
    </location>
</feature>
<name>A0AAE1EFW0_PETCI</name>
<organism evidence="2 3">
    <name type="scientific">Petrolisthes cinctipes</name>
    <name type="common">Flat porcelain crab</name>
    <dbReference type="NCBI Taxonomy" id="88211"/>
    <lineage>
        <taxon>Eukaryota</taxon>
        <taxon>Metazoa</taxon>
        <taxon>Ecdysozoa</taxon>
        <taxon>Arthropoda</taxon>
        <taxon>Crustacea</taxon>
        <taxon>Multicrustacea</taxon>
        <taxon>Malacostraca</taxon>
        <taxon>Eumalacostraca</taxon>
        <taxon>Eucarida</taxon>
        <taxon>Decapoda</taxon>
        <taxon>Pleocyemata</taxon>
        <taxon>Anomura</taxon>
        <taxon>Galatheoidea</taxon>
        <taxon>Porcellanidae</taxon>
        <taxon>Petrolisthes</taxon>
    </lineage>
</organism>
<feature type="region of interest" description="Disordered" evidence="1">
    <location>
        <begin position="3440"/>
        <end position="3503"/>
    </location>
</feature>
<feature type="compositionally biased region" description="Polar residues" evidence="1">
    <location>
        <begin position="2641"/>
        <end position="2651"/>
    </location>
</feature>
<feature type="compositionally biased region" description="Pro residues" evidence="1">
    <location>
        <begin position="636"/>
        <end position="647"/>
    </location>
</feature>
<dbReference type="EMBL" id="JAWQEG010008209">
    <property type="protein sequence ID" value="KAK3850767.1"/>
    <property type="molecule type" value="Genomic_DNA"/>
</dbReference>
<feature type="compositionally biased region" description="Acidic residues" evidence="1">
    <location>
        <begin position="1762"/>
        <end position="1771"/>
    </location>
</feature>
<feature type="compositionally biased region" description="Low complexity" evidence="1">
    <location>
        <begin position="937"/>
        <end position="949"/>
    </location>
</feature>
<feature type="compositionally biased region" description="Gly residues" evidence="1">
    <location>
        <begin position="3449"/>
        <end position="3466"/>
    </location>
</feature>
<feature type="region of interest" description="Disordered" evidence="1">
    <location>
        <begin position="2041"/>
        <end position="2066"/>
    </location>
</feature>
<feature type="region of interest" description="Disordered" evidence="1">
    <location>
        <begin position="1049"/>
        <end position="1100"/>
    </location>
</feature>
<feature type="compositionally biased region" description="Basic and acidic residues" evidence="1">
    <location>
        <begin position="3470"/>
        <end position="3480"/>
    </location>
</feature>
<evidence type="ECO:0000256" key="1">
    <source>
        <dbReference type="SAM" id="MobiDB-lite"/>
    </source>
</evidence>
<feature type="compositionally biased region" description="Low complexity" evidence="1">
    <location>
        <begin position="866"/>
        <end position="892"/>
    </location>
</feature>
<feature type="compositionally biased region" description="Low complexity" evidence="1">
    <location>
        <begin position="1221"/>
        <end position="1245"/>
    </location>
</feature>
<protein>
    <submittedName>
        <fullName evidence="2">Uncharacterized protein</fullName>
    </submittedName>
</protein>
<feature type="region of interest" description="Disordered" evidence="1">
    <location>
        <begin position="1221"/>
        <end position="1426"/>
    </location>
</feature>
<feature type="non-terminal residue" evidence="2">
    <location>
        <position position="1"/>
    </location>
</feature>
<feature type="compositionally biased region" description="Low complexity" evidence="1">
    <location>
        <begin position="2629"/>
        <end position="2638"/>
    </location>
</feature>
<feature type="region of interest" description="Disordered" evidence="1">
    <location>
        <begin position="3311"/>
        <end position="3388"/>
    </location>
</feature>
<dbReference type="InterPro" id="IPR039782">
    <property type="entry name" value="VPS13B"/>
</dbReference>
<feature type="region of interest" description="Disordered" evidence="1">
    <location>
        <begin position="927"/>
        <end position="951"/>
    </location>
</feature>
<gene>
    <name evidence="2" type="ORF">Pcinc_042542</name>
</gene>
<feature type="compositionally biased region" description="Low complexity" evidence="1">
    <location>
        <begin position="1772"/>
        <end position="1781"/>
    </location>
</feature>
<dbReference type="PANTHER" id="PTHR12517:SF0">
    <property type="entry name" value="INTERMEMBRANE LIPID TRANSFER PROTEIN VPS13B"/>
    <property type="match status" value="1"/>
</dbReference>
<feature type="compositionally biased region" description="Polar residues" evidence="1">
    <location>
        <begin position="2041"/>
        <end position="2050"/>
    </location>
</feature>
<proteinExistence type="predicted"/>
<feature type="region of interest" description="Disordered" evidence="1">
    <location>
        <begin position="1914"/>
        <end position="1974"/>
    </location>
</feature>
<feature type="region of interest" description="Disordered" evidence="1">
    <location>
        <begin position="2155"/>
        <end position="2176"/>
    </location>
</feature>
<feature type="compositionally biased region" description="Low complexity" evidence="1">
    <location>
        <begin position="3691"/>
        <end position="3701"/>
    </location>
</feature>
<reference evidence="2" key="1">
    <citation type="submission" date="2023-10" db="EMBL/GenBank/DDBJ databases">
        <title>Genome assemblies of two species of porcelain crab, Petrolisthes cinctipes and Petrolisthes manimaculis (Anomura: Porcellanidae).</title>
        <authorList>
            <person name="Angst P."/>
        </authorList>
    </citation>
    <scope>NUCLEOTIDE SEQUENCE</scope>
    <source>
        <strain evidence="2">PB745_01</strain>
        <tissue evidence="2">Gill</tissue>
    </source>
</reference>